<feature type="region of interest" description="Disordered" evidence="1">
    <location>
        <begin position="112"/>
        <end position="134"/>
    </location>
</feature>
<evidence type="ECO:0000259" key="2">
    <source>
        <dbReference type="PROSITE" id="PS50053"/>
    </source>
</evidence>
<feature type="compositionally biased region" description="Acidic residues" evidence="1">
    <location>
        <begin position="57"/>
        <end position="71"/>
    </location>
</feature>
<dbReference type="CDD" id="cd17080">
    <property type="entry name" value="Ubl_SLD2_Esc2_like"/>
    <property type="match status" value="1"/>
</dbReference>
<dbReference type="PROSITE" id="PS50053">
    <property type="entry name" value="UBIQUITIN_2"/>
    <property type="match status" value="1"/>
</dbReference>
<reference evidence="3" key="1">
    <citation type="submission" date="2014-09" db="EMBL/GenBank/DDBJ databases">
        <title>Draft genome sequence of an oleaginous Mucoromycotina fungus Mucor ambiguus NBRC6742.</title>
        <authorList>
            <person name="Takeda I."/>
            <person name="Yamane N."/>
            <person name="Morita T."/>
            <person name="Tamano K."/>
            <person name="Machida M."/>
            <person name="Baker S."/>
            <person name="Koike H."/>
        </authorList>
    </citation>
    <scope>NUCLEOTIDE SEQUENCE</scope>
    <source>
        <strain evidence="3">NBRC 6742</strain>
    </source>
</reference>
<feature type="compositionally biased region" description="Low complexity" evidence="1">
    <location>
        <begin position="113"/>
        <end position="134"/>
    </location>
</feature>
<sequence length="1080" mass="117877">MSDFDITKTQTGPSFLESLKRRKAFGLIESDDEDVIPSKAAKEKKPQKKKSKSFESISDDEQDTTNDDTTNDDTTKRSSSRPPSRSPSPPTTSHSNVNPYLASAIELDDISFTPQSRPTTPAAPSSSTQNTQSSVNVIDLSDEEENDDGIGIEDLDPDLAALAHSVVSGSSTQPEKIVIKIHYTHNYDLSKYSDKMAKMIHFFEKPIKFKVMDNTQFHILLTNFCATKKYLNISDVYLTYNDDKVYMSSTPASVGMNSIGTHKMEIYPKGCYDKMMADKEEQRQKERMRHLNGIENEDDLYSEGDSIANAASSFEAPAAFDATAEPEENRVRLKLRTADGKVMLFRVKATTTLQELVDAFRKRAEISGNVQLSIEGETMDLSQTIEETDLEDEDMYKYKRPKTSFRPAGSHIYTLCIMVNLTTFMVMATAMLLGVTALDKPTADKIKEELVKAKIIPEALEEFEPLTKLKITYDEHNDLENGEHLKPEETLVAPSIWFDPPKKNTAYTLAMARGDEKGTAFLSQLPGRQYTSYKGPTPPSGSKDHRIAFILYEQQTANQTFVPEIDGSTTRGRAFFNLTQFAQENNLKPISGAYFYTEYQEGFSQQYPPVDDDISEEIHKDGIVDDILDDVGNILDLDGILGISIGNKDKDDDNKKPVEAKPPLSVDTDNKAKPTTKPKKNGLLHGILDGVQDLLDDILGNDDDNDNDDDDDDNSKGPTKKPTNGKKNDDDDDDDTGINIDINLLRDVSASASASDAKTSSDIKQAGLISGLLDNLGHILDIDLDIGDHDNDDRFPTRRPNNGGNDDDGNGINIDLNLLQLVSASASASVAKPSADLKQAGFLDGLLDDLGNILDINVNIGDGGDNYNDRPPTRRPNNGNDDNRNDNDLVLKKDASASVSASAAKPSVDFKQAGFLGDLLDGLGDILNIGISIGNGDDDDNHDDDDGINIGIFDNSGANINKDTIAIKVESNRAYPPLLAGHISPSASAVSAAAAAAAKPSASIVAAELRQARTLGDLIDSIEYLLGSHREWDNEEEHIVTGDLVVEDNASSTQVIMDSPSSSAAAPTVEYLEAHKSASA</sequence>
<dbReference type="STRING" id="91626.A0A0C9M977"/>
<dbReference type="PANTHER" id="PTHR11362">
    <property type="entry name" value="PHOSPHATIDYLETHANOLAMINE-BINDING PROTEIN"/>
    <property type="match status" value="1"/>
</dbReference>
<dbReference type="Gene3D" id="3.10.20.90">
    <property type="entry name" value="Phosphatidylinositol 3-kinase Catalytic Subunit, Chain A, domain 1"/>
    <property type="match status" value="2"/>
</dbReference>
<accession>A0A0C9M977</accession>
<dbReference type="PANTHER" id="PTHR11362:SF82">
    <property type="entry name" value="PHOSPHATIDYLETHANOLAMINE-BINDING PROTEIN 4"/>
    <property type="match status" value="1"/>
</dbReference>
<feature type="region of interest" description="Disordered" evidence="1">
    <location>
        <begin position="698"/>
        <end position="735"/>
    </location>
</feature>
<evidence type="ECO:0000256" key="1">
    <source>
        <dbReference type="SAM" id="MobiDB-lite"/>
    </source>
</evidence>
<feature type="domain" description="Ubiquitin-like" evidence="2">
    <location>
        <begin position="331"/>
        <end position="394"/>
    </location>
</feature>
<dbReference type="SUPFAM" id="SSF54236">
    <property type="entry name" value="Ubiquitin-like"/>
    <property type="match status" value="1"/>
</dbReference>
<organism evidence="3">
    <name type="scientific">Mucor ambiguus</name>
    <dbReference type="NCBI Taxonomy" id="91626"/>
    <lineage>
        <taxon>Eukaryota</taxon>
        <taxon>Fungi</taxon>
        <taxon>Fungi incertae sedis</taxon>
        <taxon>Mucoromycota</taxon>
        <taxon>Mucoromycotina</taxon>
        <taxon>Mucoromycetes</taxon>
        <taxon>Mucorales</taxon>
        <taxon>Mucorineae</taxon>
        <taxon>Mucoraceae</taxon>
        <taxon>Mucor</taxon>
    </lineage>
</organism>
<dbReference type="AlphaFoldDB" id="A0A0C9M977"/>
<feature type="region of interest" description="Disordered" evidence="1">
    <location>
        <begin position="26"/>
        <end position="97"/>
    </location>
</feature>
<dbReference type="InterPro" id="IPR029071">
    <property type="entry name" value="Ubiquitin-like_domsf"/>
</dbReference>
<keyword evidence="4" id="KW-1185">Reference proteome</keyword>
<dbReference type="CDD" id="cd00866">
    <property type="entry name" value="PEBP_euk"/>
    <property type="match status" value="1"/>
</dbReference>
<protein>
    <recommendedName>
        <fullName evidence="2">Ubiquitin-like domain-containing protein</fullName>
    </recommendedName>
</protein>
<dbReference type="SUPFAM" id="SSF49777">
    <property type="entry name" value="PEBP-like"/>
    <property type="match status" value="1"/>
</dbReference>
<feature type="region of interest" description="Disordered" evidence="1">
    <location>
        <begin position="646"/>
        <end position="683"/>
    </location>
</feature>
<dbReference type="OrthoDB" id="2506647at2759"/>
<feature type="compositionally biased region" description="Basic and acidic residues" evidence="1">
    <location>
        <begin position="647"/>
        <end position="659"/>
    </location>
</feature>
<proteinExistence type="predicted"/>
<feature type="region of interest" description="Disordered" evidence="1">
    <location>
        <begin position="861"/>
        <end position="888"/>
    </location>
</feature>
<dbReference type="InterPro" id="IPR035810">
    <property type="entry name" value="PEBP_euk"/>
</dbReference>
<evidence type="ECO:0000313" key="3">
    <source>
        <dbReference type="EMBL" id="GAN06976.1"/>
    </source>
</evidence>
<feature type="region of interest" description="Disordered" evidence="1">
    <location>
        <begin position="790"/>
        <end position="809"/>
    </location>
</feature>
<dbReference type="EMBL" id="DF836432">
    <property type="protein sequence ID" value="GAN06976.1"/>
    <property type="molecule type" value="Genomic_DNA"/>
</dbReference>
<dbReference type="InterPro" id="IPR036610">
    <property type="entry name" value="PEBP-like_sf"/>
</dbReference>
<name>A0A0C9M977_9FUNG</name>
<feature type="compositionally biased region" description="Acidic residues" evidence="1">
    <location>
        <begin position="698"/>
        <end position="713"/>
    </location>
</feature>
<dbReference type="Gene3D" id="3.90.280.10">
    <property type="entry name" value="PEBP-like"/>
    <property type="match status" value="1"/>
</dbReference>
<evidence type="ECO:0000313" key="4">
    <source>
        <dbReference type="Proteomes" id="UP000053815"/>
    </source>
</evidence>
<dbReference type="InterPro" id="IPR022617">
    <property type="entry name" value="Rad60/SUMO-like_dom"/>
</dbReference>
<gene>
    <name evidence="3" type="ORF">MAM1_0143c06466</name>
</gene>
<dbReference type="Pfam" id="PF11976">
    <property type="entry name" value="Rad60-SLD"/>
    <property type="match status" value="1"/>
</dbReference>
<dbReference type="InterPro" id="IPR000626">
    <property type="entry name" value="Ubiquitin-like_dom"/>
</dbReference>
<dbReference type="Proteomes" id="UP000053815">
    <property type="component" value="Unassembled WGS sequence"/>
</dbReference>